<feature type="compositionally biased region" description="Basic and acidic residues" evidence="10">
    <location>
        <begin position="178"/>
        <end position="193"/>
    </location>
</feature>
<feature type="transmembrane region" description="Helical" evidence="9">
    <location>
        <begin position="17"/>
        <end position="35"/>
    </location>
</feature>
<evidence type="ECO:0000256" key="7">
    <source>
        <dbReference type="ARBA" id="ARBA00023136"/>
    </source>
</evidence>
<dbReference type="AlphaFoldDB" id="A0A0K1PCZ0"/>
<comment type="caution">
    <text evidence="9">Lacks conserved residue(s) required for the propagation of feature annotation.</text>
</comment>
<evidence type="ECO:0000313" key="12">
    <source>
        <dbReference type="EMBL" id="AKU91408.1"/>
    </source>
</evidence>
<dbReference type="HAMAP" id="MF_01148">
    <property type="entry name" value="Lnt"/>
    <property type="match status" value="1"/>
</dbReference>
<evidence type="ECO:0000256" key="6">
    <source>
        <dbReference type="ARBA" id="ARBA00022989"/>
    </source>
</evidence>
<accession>A0A0K1PCZ0</accession>
<dbReference type="Pfam" id="PF00795">
    <property type="entry name" value="CN_hydrolase"/>
    <property type="match status" value="1"/>
</dbReference>
<keyword evidence="12" id="KW-0449">Lipoprotein</keyword>
<evidence type="ECO:0000256" key="1">
    <source>
        <dbReference type="ARBA" id="ARBA00004651"/>
    </source>
</evidence>
<evidence type="ECO:0000256" key="3">
    <source>
        <dbReference type="ARBA" id="ARBA00022475"/>
    </source>
</evidence>
<dbReference type="CDD" id="cd07571">
    <property type="entry name" value="ALP_N-acyl_transferase"/>
    <property type="match status" value="1"/>
</dbReference>
<proteinExistence type="inferred from homology"/>
<dbReference type="UniPathway" id="UPA00666"/>
<name>A0A0K1PCZ0_9BACT</name>
<feature type="transmembrane region" description="Helical" evidence="9">
    <location>
        <begin position="75"/>
        <end position="98"/>
    </location>
</feature>
<dbReference type="PROSITE" id="PS50263">
    <property type="entry name" value="CN_HYDROLASE"/>
    <property type="match status" value="1"/>
</dbReference>
<gene>
    <name evidence="9" type="primary">lnt</name>
    <name evidence="12" type="ORF">AKJ08_1795</name>
</gene>
<evidence type="ECO:0000256" key="2">
    <source>
        <dbReference type="ARBA" id="ARBA00010065"/>
    </source>
</evidence>
<evidence type="ECO:0000256" key="9">
    <source>
        <dbReference type="HAMAP-Rule" id="MF_01148"/>
    </source>
</evidence>
<feature type="transmembrane region" description="Helical" evidence="9">
    <location>
        <begin position="105"/>
        <end position="126"/>
    </location>
</feature>
<keyword evidence="8 9" id="KW-0012">Acyltransferase</keyword>
<feature type="transmembrane region" description="Helical" evidence="9">
    <location>
        <begin position="146"/>
        <end position="167"/>
    </location>
</feature>
<evidence type="ECO:0000256" key="5">
    <source>
        <dbReference type="ARBA" id="ARBA00022692"/>
    </source>
</evidence>
<keyword evidence="13" id="KW-1185">Reference proteome</keyword>
<feature type="domain" description="CN hydrolase" evidence="11">
    <location>
        <begin position="255"/>
        <end position="505"/>
    </location>
</feature>
<feature type="region of interest" description="Disordered" evidence="10">
    <location>
        <begin position="178"/>
        <end position="199"/>
    </location>
</feature>
<reference evidence="12 13" key="1">
    <citation type="submission" date="2015-08" db="EMBL/GenBank/DDBJ databases">
        <authorList>
            <person name="Babu N.S."/>
            <person name="Beckwith C.J."/>
            <person name="Beseler K.G."/>
            <person name="Brison A."/>
            <person name="Carone J.V."/>
            <person name="Caskin T.P."/>
            <person name="Diamond M."/>
            <person name="Durham M.E."/>
            <person name="Foxe J.M."/>
            <person name="Go M."/>
            <person name="Henderson B.A."/>
            <person name="Jones I.B."/>
            <person name="McGettigan J.A."/>
            <person name="Micheletti S.J."/>
            <person name="Nasrallah M.E."/>
            <person name="Ortiz D."/>
            <person name="Piller C.R."/>
            <person name="Privatt S.R."/>
            <person name="Schneider S.L."/>
            <person name="Sharp S."/>
            <person name="Smith T.C."/>
            <person name="Stanton J.D."/>
            <person name="Ullery H.E."/>
            <person name="Wilson R.J."/>
            <person name="Serrano M.G."/>
            <person name="Buck G."/>
            <person name="Lee V."/>
            <person name="Wang Y."/>
            <person name="Carvalho R."/>
            <person name="Voegtly L."/>
            <person name="Shi R."/>
            <person name="Duckworth R."/>
            <person name="Johnson A."/>
            <person name="Loviza R."/>
            <person name="Walstead R."/>
            <person name="Shah Z."/>
            <person name="Kiflezghi M."/>
            <person name="Wade K."/>
            <person name="Ball S.L."/>
            <person name="Bradley K.W."/>
            <person name="Asai D.J."/>
            <person name="Bowman C.A."/>
            <person name="Russell D.A."/>
            <person name="Pope W.H."/>
            <person name="Jacobs-Sera D."/>
            <person name="Hendrix R.W."/>
            <person name="Hatfull G.F."/>
        </authorList>
    </citation>
    <scope>NUCLEOTIDE SEQUENCE [LARGE SCALE GENOMIC DNA]</scope>
    <source>
        <strain evidence="12 13">DSM 27710</strain>
    </source>
</reference>
<sequence length="557" mass="60146">MASGLLYSIGFVDFDRWYFAWISLVPLLFALRDVGTWKRALAFSWIMGFVAHLVGYHWVIHLLREFAHLPVPLAVLGWLLLAVGQSASFAAWGLLAWFLRRRAGLPLGAALPIAIMAVEFAFPLLFPSYMANSQARMPWVTQIADLGGVVLVSGLLALVNGAIYELVEARRRRACEEFTSSREAEGGADEKKSVSARSAAEEIGPASAGPISSLARHPLPWKLAAGALGSLALTVGYSAVRIGQVEARDEAAPKLKTAIVQANVGAGSKHADVDGGIRRFQRMTDEAMDLPGIGLVVWPESGFNRAVTPRLPNLTGLVAAEVKAPMILGALRADVSSGKRKIWNSALALDTGGEIVAHYDKTVLLAFGEYVPGDSLFPGIYDLLPYTSHFERGASVEPLPVGPYRLSTDICYEDILPGFIRSLMGPVDAEGRRPHAMVNVTNDSWYGPVEPHIHLALATFRSIEHRRWLVRSTATGISAFVDSAGRIRKQSGFETEEVLVEDVPMIDGGATVYGVLGDWPGWLALVASGAALAWPGALSRARRRDPEAEDLPDGRAA</sequence>
<dbReference type="EC" id="2.3.1.269" evidence="9"/>
<comment type="catalytic activity">
    <reaction evidence="9">
        <text>N-terminal S-1,2-diacyl-sn-glyceryl-L-cysteinyl-[lipoprotein] + a glycerophospholipid = N-acyl-S-1,2-diacyl-sn-glyceryl-L-cysteinyl-[lipoprotein] + a 2-acyl-sn-glycero-3-phospholipid + H(+)</text>
        <dbReference type="Rhea" id="RHEA:48228"/>
        <dbReference type="Rhea" id="RHEA-COMP:14681"/>
        <dbReference type="Rhea" id="RHEA-COMP:14684"/>
        <dbReference type="ChEBI" id="CHEBI:15378"/>
        <dbReference type="ChEBI" id="CHEBI:136912"/>
        <dbReference type="ChEBI" id="CHEBI:140656"/>
        <dbReference type="ChEBI" id="CHEBI:140657"/>
        <dbReference type="ChEBI" id="CHEBI:140660"/>
        <dbReference type="EC" id="2.3.1.269"/>
    </reaction>
</comment>
<keyword evidence="6 9" id="KW-1133">Transmembrane helix</keyword>
<dbReference type="Gene3D" id="3.60.110.10">
    <property type="entry name" value="Carbon-nitrogen hydrolase"/>
    <property type="match status" value="1"/>
</dbReference>
<keyword evidence="3 9" id="KW-1003">Cell membrane</keyword>
<dbReference type="InterPro" id="IPR003010">
    <property type="entry name" value="C-N_Hydrolase"/>
</dbReference>
<dbReference type="SUPFAM" id="SSF56317">
    <property type="entry name" value="Carbon-nitrogen hydrolase"/>
    <property type="match status" value="1"/>
</dbReference>
<keyword evidence="7 9" id="KW-0472">Membrane</keyword>
<dbReference type="PANTHER" id="PTHR38686">
    <property type="entry name" value="APOLIPOPROTEIN N-ACYLTRANSFERASE"/>
    <property type="match status" value="1"/>
</dbReference>
<evidence type="ECO:0000259" key="11">
    <source>
        <dbReference type="PROSITE" id="PS50263"/>
    </source>
</evidence>
<dbReference type="Pfam" id="PF20154">
    <property type="entry name" value="LNT_N"/>
    <property type="match status" value="1"/>
</dbReference>
<organism evidence="12 13">
    <name type="scientific">Vulgatibacter incomptus</name>
    <dbReference type="NCBI Taxonomy" id="1391653"/>
    <lineage>
        <taxon>Bacteria</taxon>
        <taxon>Pseudomonadati</taxon>
        <taxon>Myxococcota</taxon>
        <taxon>Myxococcia</taxon>
        <taxon>Myxococcales</taxon>
        <taxon>Cystobacterineae</taxon>
        <taxon>Vulgatibacteraceae</taxon>
        <taxon>Vulgatibacter</taxon>
    </lineage>
</organism>
<comment type="pathway">
    <text evidence="9">Protein modification; lipoprotein biosynthesis (N-acyl transfer).</text>
</comment>
<dbReference type="GO" id="GO:0005886">
    <property type="term" value="C:plasma membrane"/>
    <property type="evidence" value="ECO:0007669"/>
    <property type="project" value="UniProtKB-SubCell"/>
</dbReference>
<dbReference type="KEGG" id="vin:AKJ08_1795"/>
<dbReference type="GO" id="GO:0016410">
    <property type="term" value="F:N-acyltransferase activity"/>
    <property type="evidence" value="ECO:0007669"/>
    <property type="project" value="UniProtKB-UniRule"/>
</dbReference>
<evidence type="ECO:0000313" key="13">
    <source>
        <dbReference type="Proteomes" id="UP000055590"/>
    </source>
</evidence>
<keyword evidence="4 9" id="KW-0808">Transferase</keyword>
<dbReference type="STRING" id="1391653.AKJ08_1795"/>
<protein>
    <recommendedName>
        <fullName evidence="9">Apolipoprotein N-acyltransferase</fullName>
        <shortName evidence="9">ALP N-acyltransferase</shortName>
        <ecNumber evidence="9">2.3.1.269</ecNumber>
    </recommendedName>
</protein>
<evidence type="ECO:0000256" key="4">
    <source>
        <dbReference type="ARBA" id="ARBA00022679"/>
    </source>
</evidence>
<evidence type="ECO:0000256" key="8">
    <source>
        <dbReference type="ARBA" id="ARBA00023315"/>
    </source>
</evidence>
<comment type="subcellular location">
    <subcellularLocation>
        <location evidence="1 9">Cell membrane</location>
        <topology evidence="1 9">Multi-pass membrane protein</topology>
    </subcellularLocation>
</comment>
<feature type="transmembrane region" description="Helical" evidence="9">
    <location>
        <begin position="42"/>
        <end position="63"/>
    </location>
</feature>
<dbReference type="Proteomes" id="UP000055590">
    <property type="component" value="Chromosome"/>
</dbReference>
<dbReference type="EMBL" id="CP012332">
    <property type="protein sequence ID" value="AKU91408.1"/>
    <property type="molecule type" value="Genomic_DNA"/>
</dbReference>
<dbReference type="GO" id="GO:0042158">
    <property type="term" value="P:lipoprotein biosynthetic process"/>
    <property type="evidence" value="ECO:0007669"/>
    <property type="project" value="UniProtKB-UniRule"/>
</dbReference>
<comment type="similarity">
    <text evidence="2 9">Belongs to the CN hydrolase family. Apolipoprotein N-acyltransferase subfamily.</text>
</comment>
<comment type="function">
    <text evidence="9">Catalyzes the phospholipid dependent N-acylation of the N-terminal cysteine of apolipoprotein, the last step in lipoprotein maturation.</text>
</comment>
<dbReference type="InterPro" id="IPR045378">
    <property type="entry name" value="LNT_N"/>
</dbReference>
<dbReference type="InterPro" id="IPR004563">
    <property type="entry name" value="Apolipo_AcylTrfase"/>
</dbReference>
<keyword evidence="5 9" id="KW-0812">Transmembrane</keyword>
<dbReference type="PANTHER" id="PTHR38686:SF1">
    <property type="entry name" value="APOLIPOPROTEIN N-ACYLTRANSFERASE"/>
    <property type="match status" value="1"/>
</dbReference>
<dbReference type="NCBIfam" id="TIGR00546">
    <property type="entry name" value="lnt"/>
    <property type="match status" value="1"/>
</dbReference>
<dbReference type="InterPro" id="IPR036526">
    <property type="entry name" value="C-N_Hydrolase_sf"/>
</dbReference>
<evidence type="ECO:0000256" key="10">
    <source>
        <dbReference type="SAM" id="MobiDB-lite"/>
    </source>
</evidence>